<dbReference type="PROSITE" id="PS00463">
    <property type="entry name" value="ZN2_CY6_FUNGAL_1"/>
    <property type="match status" value="1"/>
</dbReference>
<dbReference type="OrthoDB" id="6509908at2759"/>
<dbReference type="SUPFAM" id="SSF57701">
    <property type="entry name" value="Zn2/Cys6 DNA-binding domain"/>
    <property type="match status" value="1"/>
</dbReference>
<proteinExistence type="predicted"/>
<reference evidence="5 6" key="1">
    <citation type="submission" date="2014-04" db="EMBL/GenBank/DDBJ databases">
        <authorList>
            <consortium name="DOE Joint Genome Institute"/>
            <person name="Kuo A."/>
            <person name="Martino E."/>
            <person name="Perotto S."/>
            <person name="Kohler A."/>
            <person name="Nagy L.G."/>
            <person name="Floudas D."/>
            <person name="Copeland A."/>
            <person name="Barry K.W."/>
            <person name="Cichocki N."/>
            <person name="Veneault-Fourrey C."/>
            <person name="LaButti K."/>
            <person name="Lindquist E.A."/>
            <person name="Lipzen A."/>
            <person name="Lundell T."/>
            <person name="Morin E."/>
            <person name="Murat C."/>
            <person name="Sun H."/>
            <person name="Tunlid A."/>
            <person name="Henrissat B."/>
            <person name="Grigoriev I.V."/>
            <person name="Hibbett D.S."/>
            <person name="Martin F."/>
            <person name="Nordberg H.P."/>
            <person name="Cantor M.N."/>
            <person name="Hua S.X."/>
        </authorList>
    </citation>
    <scope>NUCLEOTIDE SEQUENCE [LARGE SCALE GENOMIC DNA]</scope>
    <source>
        <strain evidence="5 6">Zn</strain>
    </source>
</reference>
<dbReference type="CDD" id="cd00067">
    <property type="entry name" value="GAL4"/>
    <property type="match status" value="1"/>
</dbReference>
<dbReference type="InParanoid" id="A0A0C3CDC4"/>
<dbReference type="GO" id="GO:0008270">
    <property type="term" value="F:zinc ion binding"/>
    <property type="evidence" value="ECO:0007669"/>
    <property type="project" value="InterPro"/>
</dbReference>
<protein>
    <recommendedName>
        <fullName evidence="4">Zn(2)-C6 fungal-type domain-containing protein</fullName>
    </recommendedName>
</protein>
<keyword evidence="1" id="KW-0805">Transcription regulation</keyword>
<evidence type="ECO:0000256" key="2">
    <source>
        <dbReference type="ARBA" id="ARBA00023163"/>
    </source>
</evidence>
<feature type="domain" description="Zn(2)-C6 fungal-type" evidence="4">
    <location>
        <begin position="21"/>
        <end position="51"/>
    </location>
</feature>
<organism evidence="5 6">
    <name type="scientific">Oidiodendron maius (strain Zn)</name>
    <dbReference type="NCBI Taxonomy" id="913774"/>
    <lineage>
        <taxon>Eukaryota</taxon>
        <taxon>Fungi</taxon>
        <taxon>Dikarya</taxon>
        <taxon>Ascomycota</taxon>
        <taxon>Pezizomycotina</taxon>
        <taxon>Leotiomycetes</taxon>
        <taxon>Leotiomycetes incertae sedis</taxon>
        <taxon>Myxotrichaceae</taxon>
        <taxon>Oidiodendron</taxon>
    </lineage>
</organism>
<keyword evidence="3" id="KW-0539">Nucleus</keyword>
<dbReference type="InterPro" id="IPR001138">
    <property type="entry name" value="Zn2Cys6_DnaBD"/>
</dbReference>
<dbReference type="Gene3D" id="4.10.240.10">
    <property type="entry name" value="Zn(2)-C6 fungal-type DNA-binding domain"/>
    <property type="match status" value="1"/>
</dbReference>
<keyword evidence="2" id="KW-0804">Transcription</keyword>
<evidence type="ECO:0000256" key="1">
    <source>
        <dbReference type="ARBA" id="ARBA00023015"/>
    </source>
</evidence>
<dbReference type="CDD" id="cd12148">
    <property type="entry name" value="fungal_TF_MHR"/>
    <property type="match status" value="1"/>
</dbReference>
<dbReference type="EMBL" id="KN832883">
    <property type="protein sequence ID" value="KIM96948.1"/>
    <property type="molecule type" value="Genomic_DNA"/>
</dbReference>
<accession>A0A0C3CDC4</accession>
<gene>
    <name evidence="5" type="ORF">OIDMADRAFT_148112</name>
</gene>
<dbReference type="InterPro" id="IPR036864">
    <property type="entry name" value="Zn2-C6_fun-type_DNA-bd_sf"/>
</dbReference>
<sequence>MSTSNNGIAGSLKRMRKGTRSCVECRRRKRRCIWPLEAEKCGPCVVRGNRCLEQTYIDSRSSHHKKPTMRERINELEELLSQILNQHRKMGLSSTLDRLELSAADVLKKLRLDSGSYPVDTESTSSDLLGTSPSLTPISSAGWADGLEKAPLSGLFDNAILHRETCDILQNVPFKSSRGSLGITERNRKLLRSLRSLALDAQALDLIIRESRTSLCLLDKTFPHFPGLGSYCLDNSEFILLREHIISTFESDNVANVLKVLLSLASCIQQLPASFKLSYGTTPAPLETLHVCYMESAEAFLTPDEGIACTIDGLECMMAQVRYYLNFGLPRKSWLIIRRAVTFLQVLSKTNDAISGGQMDNRERILWFHMWQADRSLSLILGLPYAFSSFPYRIQSAYGPGSILPTKAQFMFKLATVAGHVIDRNQQQDDSQYTATLNIDLQLEECRNIMPSAWWEASADSETPIEAIYERYTVKLWFYNLKNHIHLPFLLKSLADPGDYLGAHEALAASRAMIECYQVLRDEHRPILRVCNIVDFQVFTAAMIIVLCLLRGFRGYDYQQREEDWEVIRNLINILNRVSGDVLDGVPTQAAHFLESLCRFRHSSSDTNETFQATVPYFGRIRIRKVRGSPPTLNPTGSIQMSTALHPSLGDDPGADHYVDFESYIQNDYANLWTVVPDWARAVDLGFQDGWNWDLN</sequence>
<dbReference type="PANTHER" id="PTHR47840">
    <property type="entry name" value="ZN(II)2CYS6 TRANSCRIPTION FACTOR (EUROFUNG)-RELATED"/>
    <property type="match status" value="1"/>
</dbReference>
<keyword evidence="6" id="KW-1185">Reference proteome</keyword>
<name>A0A0C3CDC4_OIDMZ</name>
<evidence type="ECO:0000259" key="4">
    <source>
        <dbReference type="PROSITE" id="PS00463"/>
    </source>
</evidence>
<evidence type="ECO:0000313" key="5">
    <source>
        <dbReference type="EMBL" id="KIM96948.1"/>
    </source>
</evidence>
<dbReference type="HOGENOM" id="CLU_004804_2_3_1"/>
<reference evidence="6" key="2">
    <citation type="submission" date="2015-01" db="EMBL/GenBank/DDBJ databases">
        <title>Evolutionary Origins and Diversification of the Mycorrhizal Mutualists.</title>
        <authorList>
            <consortium name="DOE Joint Genome Institute"/>
            <consortium name="Mycorrhizal Genomics Consortium"/>
            <person name="Kohler A."/>
            <person name="Kuo A."/>
            <person name="Nagy L.G."/>
            <person name="Floudas D."/>
            <person name="Copeland A."/>
            <person name="Barry K.W."/>
            <person name="Cichocki N."/>
            <person name="Veneault-Fourrey C."/>
            <person name="LaButti K."/>
            <person name="Lindquist E.A."/>
            <person name="Lipzen A."/>
            <person name="Lundell T."/>
            <person name="Morin E."/>
            <person name="Murat C."/>
            <person name="Riley R."/>
            <person name="Ohm R."/>
            <person name="Sun H."/>
            <person name="Tunlid A."/>
            <person name="Henrissat B."/>
            <person name="Grigoriev I.V."/>
            <person name="Hibbett D.S."/>
            <person name="Martin F."/>
        </authorList>
    </citation>
    <scope>NUCLEOTIDE SEQUENCE [LARGE SCALE GENOMIC DNA]</scope>
    <source>
        <strain evidence="6">Zn</strain>
    </source>
</reference>
<dbReference type="GO" id="GO:0000981">
    <property type="term" value="F:DNA-binding transcription factor activity, RNA polymerase II-specific"/>
    <property type="evidence" value="ECO:0007669"/>
    <property type="project" value="InterPro"/>
</dbReference>
<dbReference type="Proteomes" id="UP000054321">
    <property type="component" value="Unassembled WGS sequence"/>
</dbReference>
<evidence type="ECO:0000256" key="3">
    <source>
        <dbReference type="ARBA" id="ARBA00023242"/>
    </source>
</evidence>
<evidence type="ECO:0000313" key="6">
    <source>
        <dbReference type="Proteomes" id="UP000054321"/>
    </source>
</evidence>
<dbReference type="PANTHER" id="PTHR47840:SF1">
    <property type="entry name" value="ZN(II)2CYS6 TRANSCRIPTION FACTOR (EUROFUNG)"/>
    <property type="match status" value="1"/>
</dbReference>
<dbReference type="AlphaFoldDB" id="A0A0C3CDC4"/>